<dbReference type="EMBL" id="CAAALY010011699">
    <property type="protein sequence ID" value="VEL11400.1"/>
    <property type="molecule type" value="Genomic_DNA"/>
</dbReference>
<organism evidence="2 3">
    <name type="scientific">Protopolystoma xenopodis</name>
    <dbReference type="NCBI Taxonomy" id="117903"/>
    <lineage>
        <taxon>Eukaryota</taxon>
        <taxon>Metazoa</taxon>
        <taxon>Spiralia</taxon>
        <taxon>Lophotrochozoa</taxon>
        <taxon>Platyhelminthes</taxon>
        <taxon>Monogenea</taxon>
        <taxon>Polyopisthocotylea</taxon>
        <taxon>Polystomatidea</taxon>
        <taxon>Polystomatidae</taxon>
        <taxon>Protopolystoma</taxon>
    </lineage>
</organism>
<sequence>MCLLTCINLQIFKWFKLTVTGASGQPGRTASLDASLSRCVLVGELAHIHIPSSEAGYALAIQLKGVYARRMRLTAVVSPLEMEQY</sequence>
<feature type="signal peptide" evidence="1">
    <location>
        <begin position="1"/>
        <end position="24"/>
    </location>
</feature>
<proteinExistence type="predicted"/>
<protein>
    <submittedName>
        <fullName evidence="2">Uncharacterized protein</fullName>
    </submittedName>
</protein>
<name>A0A448WGZ4_9PLAT</name>
<dbReference type="Proteomes" id="UP000784294">
    <property type="component" value="Unassembled WGS sequence"/>
</dbReference>
<reference evidence="2" key="1">
    <citation type="submission" date="2018-11" db="EMBL/GenBank/DDBJ databases">
        <authorList>
            <consortium name="Pathogen Informatics"/>
        </authorList>
    </citation>
    <scope>NUCLEOTIDE SEQUENCE</scope>
</reference>
<accession>A0A448WGZ4</accession>
<gene>
    <name evidence="2" type="ORF">PXEA_LOCUS4840</name>
</gene>
<evidence type="ECO:0000313" key="2">
    <source>
        <dbReference type="EMBL" id="VEL11400.1"/>
    </source>
</evidence>
<comment type="caution">
    <text evidence="2">The sequence shown here is derived from an EMBL/GenBank/DDBJ whole genome shotgun (WGS) entry which is preliminary data.</text>
</comment>
<evidence type="ECO:0000256" key="1">
    <source>
        <dbReference type="SAM" id="SignalP"/>
    </source>
</evidence>
<keyword evidence="1" id="KW-0732">Signal</keyword>
<keyword evidence="3" id="KW-1185">Reference proteome</keyword>
<evidence type="ECO:0000313" key="3">
    <source>
        <dbReference type="Proteomes" id="UP000784294"/>
    </source>
</evidence>
<dbReference type="AlphaFoldDB" id="A0A448WGZ4"/>
<feature type="chain" id="PRO_5019493863" evidence="1">
    <location>
        <begin position="25"/>
        <end position="85"/>
    </location>
</feature>